<evidence type="ECO:0000313" key="6">
    <source>
        <dbReference type="Proteomes" id="UP000887568"/>
    </source>
</evidence>
<feature type="region of interest" description="Disordered" evidence="3">
    <location>
        <begin position="487"/>
        <end position="517"/>
    </location>
</feature>
<dbReference type="SMART" id="SM00364">
    <property type="entry name" value="LRR_BAC"/>
    <property type="match status" value="4"/>
</dbReference>
<feature type="region of interest" description="Disordered" evidence="3">
    <location>
        <begin position="240"/>
        <end position="270"/>
    </location>
</feature>
<accession>A0A914BLK2</accession>
<protein>
    <recommendedName>
        <fullName evidence="4">B3/B4 tRNA-binding domain-containing protein</fullName>
    </recommendedName>
</protein>
<reference evidence="5" key="1">
    <citation type="submission" date="2022-11" db="UniProtKB">
        <authorList>
            <consortium name="EnsemblMetazoa"/>
        </authorList>
    </citation>
    <scope>IDENTIFICATION</scope>
</reference>
<dbReference type="OMA" id="YDVKPPT"/>
<dbReference type="GO" id="GO:0006432">
    <property type="term" value="P:phenylalanyl-tRNA aminoacylation"/>
    <property type="evidence" value="ECO:0007669"/>
    <property type="project" value="InterPro"/>
</dbReference>
<dbReference type="Gene3D" id="3.80.10.10">
    <property type="entry name" value="Ribonuclease Inhibitor"/>
    <property type="match status" value="1"/>
</dbReference>
<dbReference type="EnsemblMetazoa" id="XM_038220882.1">
    <property type="protein sequence ID" value="XP_038076810.1"/>
    <property type="gene ID" value="LOC119744767"/>
</dbReference>
<keyword evidence="1" id="KW-0433">Leucine-rich repeat</keyword>
<feature type="compositionally biased region" description="Basic residues" evidence="3">
    <location>
        <begin position="256"/>
        <end position="266"/>
    </location>
</feature>
<organism evidence="5 6">
    <name type="scientific">Patiria miniata</name>
    <name type="common">Bat star</name>
    <name type="synonym">Asterina miniata</name>
    <dbReference type="NCBI Taxonomy" id="46514"/>
    <lineage>
        <taxon>Eukaryota</taxon>
        <taxon>Metazoa</taxon>
        <taxon>Echinodermata</taxon>
        <taxon>Eleutherozoa</taxon>
        <taxon>Asterozoa</taxon>
        <taxon>Asteroidea</taxon>
        <taxon>Valvatacea</taxon>
        <taxon>Valvatida</taxon>
        <taxon>Asterinidae</taxon>
        <taxon>Patiria</taxon>
    </lineage>
</organism>
<evidence type="ECO:0000259" key="4">
    <source>
        <dbReference type="SMART" id="SM00873"/>
    </source>
</evidence>
<keyword evidence="2" id="KW-0677">Repeat</keyword>
<dbReference type="PROSITE" id="PS51450">
    <property type="entry name" value="LRR"/>
    <property type="match status" value="2"/>
</dbReference>
<dbReference type="AlphaFoldDB" id="A0A914BLK2"/>
<dbReference type="SMART" id="SM00873">
    <property type="entry name" value="B3_4"/>
    <property type="match status" value="1"/>
</dbReference>
<dbReference type="OrthoDB" id="67933at2759"/>
<sequence length="556" mass="61032">MASPVWPEIVQAQKENRRELLLNGPEIAERITKSGLDYTLYSLELLNYLEIADASLLKLSKDIGKLANLVNLVLRGNKLSKLPSTVGNLKALRVLDVSNNSLQSLPDEFGELSELHTFDASRNNLTCLPESIGRLQRLSLVNISSNDIESLAPLCTDQLSHLSELVGVKNAITAIPDAVSHLQALKKLDLSANKITEVPASLADCGKLKDLLLTENPFRDRRLGKLVQQSRGTKATLDYIRNHGTKTSAPEEKSAKAKKKKGRKKAASTGSDLSEDLDKLMLRVLNFKDSSDGGVEVVVKEGVADVRPFIVCCILRDVNLQKGTRFKRFISAQTKLHDGPLCAKRTKATIATHDLNLVRFPLTYEVKIPPEIQITPLGRNKITSANALMTQLHKEADDLRKEAKRNAISGIHKYLELLDGHRMYPCLCDREGQVISFPPITNADITKISRSTEHILIEVTSSTDLAVCKKVMDALIHRSAEILLDPPASGISASGDPEEDVNQEPSDEEAVSKVTGGSRSLVVEQVRVSAADGGLKVLYPSRNDLQDMTDIKVIRS</sequence>
<feature type="domain" description="B3/B4 tRNA-binding" evidence="4">
    <location>
        <begin position="306"/>
        <end position="484"/>
    </location>
</feature>
<dbReference type="RefSeq" id="XP_038076810.1">
    <property type="nucleotide sequence ID" value="XM_038220882.1"/>
</dbReference>
<dbReference type="GeneID" id="119744767"/>
<dbReference type="InterPro" id="IPR001611">
    <property type="entry name" value="Leu-rich_rpt"/>
</dbReference>
<name>A0A914BLK2_PATMI</name>
<dbReference type="InterPro" id="IPR032675">
    <property type="entry name" value="LRR_dom_sf"/>
</dbReference>
<evidence type="ECO:0000256" key="2">
    <source>
        <dbReference type="ARBA" id="ARBA00022737"/>
    </source>
</evidence>
<dbReference type="GO" id="GO:0003723">
    <property type="term" value="F:RNA binding"/>
    <property type="evidence" value="ECO:0007669"/>
    <property type="project" value="InterPro"/>
</dbReference>
<dbReference type="Proteomes" id="UP000887568">
    <property type="component" value="Unplaced"/>
</dbReference>
<proteinExistence type="predicted"/>
<evidence type="ECO:0000256" key="1">
    <source>
        <dbReference type="ARBA" id="ARBA00022614"/>
    </source>
</evidence>
<dbReference type="Pfam" id="PF13855">
    <property type="entry name" value="LRR_8"/>
    <property type="match status" value="2"/>
</dbReference>
<dbReference type="GO" id="GO:0004826">
    <property type="term" value="F:phenylalanine-tRNA ligase activity"/>
    <property type="evidence" value="ECO:0007669"/>
    <property type="project" value="InterPro"/>
</dbReference>
<dbReference type="SUPFAM" id="SSF52058">
    <property type="entry name" value="L domain-like"/>
    <property type="match status" value="1"/>
</dbReference>
<dbReference type="InterPro" id="IPR005146">
    <property type="entry name" value="B3/B4_tRNA-bd"/>
</dbReference>
<dbReference type="PANTHER" id="PTHR10947">
    <property type="entry name" value="PHENYLALANYL-TRNA SYNTHETASE BETA CHAIN AND LEUCINE-RICH REPEAT-CONTAINING PROTEIN 47"/>
    <property type="match status" value="1"/>
</dbReference>
<dbReference type="PRINTS" id="PR00019">
    <property type="entry name" value="LEURICHRPT"/>
</dbReference>
<dbReference type="PANTHER" id="PTHR10947:SF3">
    <property type="entry name" value="LEUCINE-RICH REPEAT-CONTAINING PROTEIN 47"/>
    <property type="match status" value="1"/>
</dbReference>
<evidence type="ECO:0000313" key="5">
    <source>
        <dbReference type="EnsemblMetazoa" id="XP_038076810.1"/>
    </source>
</evidence>
<keyword evidence="6" id="KW-1185">Reference proteome</keyword>
<dbReference type="InterPro" id="IPR003591">
    <property type="entry name" value="Leu-rich_rpt_typical-subtyp"/>
</dbReference>
<dbReference type="InterPro" id="IPR020825">
    <property type="entry name" value="Phe-tRNA_synthase-like_B3/B4"/>
</dbReference>
<dbReference type="Gene3D" id="3.50.40.10">
    <property type="entry name" value="Phenylalanyl-trna Synthetase, Chain B, domain 3"/>
    <property type="match status" value="1"/>
</dbReference>
<dbReference type="SMART" id="SM00369">
    <property type="entry name" value="LRR_TYP"/>
    <property type="match status" value="4"/>
</dbReference>
<feature type="compositionally biased region" description="Acidic residues" evidence="3">
    <location>
        <begin position="496"/>
        <end position="509"/>
    </location>
</feature>
<evidence type="ECO:0000256" key="3">
    <source>
        <dbReference type="SAM" id="MobiDB-lite"/>
    </source>
</evidence>
<dbReference type="CTD" id="57470"/>
<dbReference type="InterPro" id="IPR045060">
    <property type="entry name" value="Phe-tRNA-ligase_IIc_bsu"/>
</dbReference>